<accession>A0A1V6LZX6</accession>
<keyword evidence="2" id="KW-1185">Reference proteome</keyword>
<dbReference type="Proteomes" id="UP000242219">
    <property type="component" value="Unassembled WGS sequence"/>
</dbReference>
<reference evidence="1 2" key="1">
    <citation type="journal article" date="2016" name="Genome Announc.">
        <title>Draft Genome Sequence of the Anaerobic Ammonium-Oxidizing Bacterium 'Candidatus Brocadia sp. 40'.</title>
        <authorList>
            <person name="Ali M."/>
            <person name="Haroon M.F."/>
            <person name="Narita Y."/>
            <person name="Zhang L."/>
            <person name="Rangel Shaw D."/>
            <person name="Okabe S."/>
            <person name="Saikaly P.E."/>
        </authorList>
    </citation>
    <scope>NUCLEOTIDE SEQUENCE [LARGE SCALE GENOMIC DNA]</scope>
    <source>
        <strain evidence="1 2">40</strain>
    </source>
</reference>
<sequence length="62" mass="7305">MKVKNYAQKGRLQEMALQVVVKRRVTRGTVRIIDLMNKGLRLWNHICHLFINPIIEKCESLT</sequence>
<dbReference type="EMBL" id="MJUW02000077">
    <property type="protein sequence ID" value="OQD45693.1"/>
    <property type="molecule type" value="Genomic_DNA"/>
</dbReference>
<protein>
    <submittedName>
        <fullName evidence="1">Uncharacterized protein</fullName>
    </submittedName>
</protein>
<comment type="caution">
    <text evidence="1">The sequence shown here is derived from an EMBL/GenBank/DDBJ whole genome shotgun (WGS) entry which is preliminary data.</text>
</comment>
<name>A0A1V6LZX6_9BACT</name>
<organism evidence="1 2">
    <name type="scientific">Candidatus Brocadia sapporoensis</name>
    <dbReference type="NCBI Taxonomy" id="392547"/>
    <lineage>
        <taxon>Bacteria</taxon>
        <taxon>Pseudomonadati</taxon>
        <taxon>Planctomycetota</taxon>
        <taxon>Candidatus Brocadiia</taxon>
        <taxon>Candidatus Brocadiales</taxon>
        <taxon>Candidatus Brocadiaceae</taxon>
        <taxon>Candidatus Brocadia</taxon>
    </lineage>
</organism>
<evidence type="ECO:0000313" key="2">
    <source>
        <dbReference type="Proteomes" id="UP000242219"/>
    </source>
</evidence>
<proteinExistence type="predicted"/>
<dbReference type="AlphaFoldDB" id="A0A1V6LZX6"/>
<evidence type="ECO:0000313" key="1">
    <source>
        <dbReference type="EMBL" id="OQD45693.1"/>
    </source>
</evidence>
<gene>
    <name evidence="1" type="ORF">BIY37_06930</name>
</gene>